<organism evidence="1 2">
    <name type="scientific">Naganishia friedmannii</name>
    <dbReference type="NCBI Taxonomy" id="89922"/>
    <lineage>
        <taxon>Eukaryota</taxon>
        <taxon>Fungi</taxon>
        <taxon>Dikarya</taxon>
        <taxon>Basidiomycota</taxon>
        <taxon>Agaricomycotina</taxon>
        <taxon>Tremellomycetes</taxon>
        <taxon>Filobasidiales</taxon>
        <taxon>Filobasidiaceae</taxon>
        <taxon>Naganishia</taxon>
    </lineage>
</organism>
<dbReference type="Proteomes" id="UP001227268">
    <property type="component" value="Unassembled WGS sequence"/>
</dbReference>
<evidence type="ECO:0000313" key="2">
    <source>
        <dbReference type="Proteomes" id="UP001227268"/>
    </source>
</evidence>
<sequence length="566" mass="63008">MIATQNAYGPDSAVASMDVEIKSQFHESTVNVPELEIRYVKDHTTPDVIYDVLSHYFVSGGVIHSLRIGQRQPDDHTMTVLVRFFSIETYLEAFLPHIRHNKHFIDPTCVRIRGIPAGGRKLFDEVVEFACKKWGAVFDTKFKDRPEGCECYLRLRLPILADDMRRYDWRDPDTPPQFHHLDTSSPVYALWGSAGKPPGAFVDKDLSGFIPLQEMRMISQQLQQRLAMQHMDNPVYQQQQTYGMDPNSIAHVPPLQMPPTTMMMGNATPFPPMAGNATPFNPMAGNATPFNPLAGNATPWNPMSNYAATPFHSFDNPANAGPAAAASISNDPRFPVIPMPMLDDDMMPQDEVMPPVPLDRGFSRRANANNRAGATSARGGGSYASRGKSGRPAPVYSGSRRGSRSTNDGNDATDLSAVDVEVDAFEASPRKSSYSRSSSKGAGASRKRNRKSPPKAPRSQGPKTPLSLFRRDSDKPTRIHQLFPVEPKESEAESLRRAQENAIAWNEPENMKKLRVYEGIFDEFMEQMKAQRRAKYNSLNQSPDRNIRAEEAAGQEAPVMVAQEQV</sequence>
<keyword evidence="2" id="KW-1185">Reference proteome</keyword>
<reference evidence="1" key="1">
    <citation type="submission" date="2023-04" db="EMBL/GenBank/DDBJ databases">
        <title>Draft Genome sequencing of Naganishia species isolated from polar environments using Oxford Nanopore Technology.</title>
        <authorList>
            <person name="Leo P."/>
            <person name="Venkateswaran K."/>
        </authorList>
    </citation>
    <scope>NUCLEOTIDE SEQUENCE</scope>
    <source>
        <strain evidence="1">MNA-CCFEE 5423</strain>
    </source>
</reference>
<name>A0ACC2VKV1_9TREE</name>
<accession>A0ACC2VKV1</accession>
<proteinExistence type="predicted"/>
<gene>
    <name evidence="1" type="ORF">QFC21_004116</name>
</gene>
<evidence type="ECO:0000313" key="1">
    <source>
        <dbReference type="EMBL" id="KAJ9099236.1"/>
    </source>
</evidence>
<protein>
    <submittedName>
        <fullName evidence="1">Uncharacterized protein</fullName>
    </submittedName>
</protein>
<comment type="caution">
    <text evidence="1">The sequence shown here is derived from an EMBL/GenBank/DDBJ whole genome shotgun (WGS) entry which is preliminary data.</text>
</comment>
<dbReference type="EMBL" id="JASBWT010000013">
    <property type="protein sequence ID" value="KAJ9099236.1"/>
    <property type="molecule type" value="Genomic_DNA"/>
</dbReference>